<evidence type="ECO:0000313" key="3">
    <source>
        <dbReference type="Proteomes" id="UP000196531"/>
    </source>
</evidence>
<organism evidence="2 3">
    <name type="scientific">Halobacteriovorax marinus</name>
    <dbReference type="NCBI Taxonomy" id="97084"/>
    <lineage>
        <taxon>Bacteria</taxon>
        <taxon>Pseudomonadati</taxon>
        <taxon>Bdellovibrionota</taxon>
        <taxon>Bacteriovoracia</taxon>
        <taxon>Bacteriovoracales</taxon>
        <taxon>Halobacteriovoraceae</taxon>
        <taxon>Halobacteriovorax</taxon>
    </lineage>
</organism>
<gene>
    <name evidence="2" type="ORF">A9Q84_20935</name>
</gene>
<keyword evidence="1" id="KW-1133">Transmembrane helix</keyword>
<feature type="transmembrane region" description="Helical" evidence="1">
    <location>
        <begin position="167"/>
        <end position="188"/>
    </location>
</feature>
<protein>
    <submittedName>
        <fullName evidence="2">Uncharacterized protein</fullName>
    </submittedName>
</protein>
<feature type="transmembrane region" description="Helical" evidence="1">
    <location>
        <begin position="200"/>
        <end position="218"/>
    </location>
</feature>
<proteinExistence type="predicted"/>
<dbReference type="EMBL" id="MAAO01000016">
    <property type="protein sequence ID" value="OUR92976.1"/>
    <property type="molecule type" value="Genomic_DNA"/>
</dbReference>
<keyword evidence="1" id="KW-0812">Transmembrane</keyword>
<dbReference type="AlphaFoldDB" id="A0A1Y5F225"/>
<feature type="transmembrane region" description="Helical" evidence="1">
    <location>
        <begin position="46"/>
        <end position="63"/>
    </location>
</feature>
<feature type="transmembrane region" description="Helical" evidence="1">
    <location>
        <begin position="125"/>
        <end position="147"/>
    </location>
</feature>
<name>A0A1Y5F225_9BACT</name>
<evidence type="ECO:0000313" key="2">
    <source>
        <dbReference type="EMBL" id="OUR92976.1"/>
    </source>
</evidence>
<dbReference type="Proteomes" id="UP000196531">
    <property type="component" value="Unassembled WGS sequence"/>
</dbReference>
<accession>A0A1Y5F225</accession>
<sequence length="222" mass="25797">MISILLGNLFGSDIKIYEIIFILTYLLLSEFLVFLKTKKKSEINEVSMFIMIMILTLVCIGVTKESLNIGISTKVEWLGVNVFLSGWEIFNIPFLLIPIIYILVFSYTRLLESYRQINIKTADRLFDFLSEGFLYIYLVTLFIKTVFGGLEDLSLTGYDFVLPYFKIINLTIKFLIISIVVRLLIRFMPTQNNKKRSKNINLTVALLLVINMCFVLYVRNLH</sequence>
<keyword evidence="1" id="KW-0472">Membrane</keyword>
<feature type="transmembrane region" description="Helical" evidence="1">
    <location>
        <begin position="83"/>
        <end position="104"/>
    </location>
</feature>
<evidence type="ECO:0000256" key="1">
    <source>
        <dbReference type="SAM" id="Phobius"/>
    </source>
</evidence>
<feature type="transmembrane region" description="Helical" evidence="1">
    <location>
        <begin position="16"/>
        <end position="34"/>
    </location>
</feature>
<comment type="caution">
    <text evidence="2">The sequence shown here is derived from an EMBL/GenBank/DDBJ whole genome shotgun (WGS) entry which is preliminary data.</text>
</comment>
<reference evidence="3" key="1">
    <citation type="journal article" date="2017" name="Proc. Natl. Acad. Sci. U.S.A.">
        <title>Simulation of Deepwater Horizon oil plume reveals substrate specialization within a complex community of hydrocarbon-degraders.</title>
        <authorList>
            <person name="Hu P."/>
            <person name="Dubinsky E.A."/>
            <person name="Probst A.J."/>
            <person name="Wang J."/>
            <person name="Sieber C.M.K."/>
            <person name="Tom L.M."/>
            <person name="Gardinali P."/>
            <person name="Banfield J.F."/>
            <person name="Atlas R.M."/>
            <person name="Andersen G.L."/>
        </authorList>
    </citation>
    <scope>NUCLEOTIDE SEQUENCE [LARGE SCALE GENOMIC DNA]</scope>
</reference>